<dbReference type="Gene3D" id="2.40.128.20">
    <property type="match status" value="1"/>
</dbReference>
<protein>
    <submittedName>
        <fullName evidence="1">Uncharacterized protein</fullName>
    </submittedName>
</protein>
<reference evidence="1" key="1">
    <citation type="submission" date="2021-04" db="EMBL/GenBank/DDBJ databases">
        <authorList>
            <consortium name="Molecular Ecology Group"/>
        </authorList>
    </citation>
    <scope>NUCLEOTIDE SEQUENCE</scope>
</reference>
<dbReference type="SUPFAM" id="SSF50814">
    <property type="entry name" value="Lipocalins"/>
    <property type="match status" value="1"/>
</dbReference>
<proteinExistence type="predicted"/>
<gene>
    <name evidence="1" type="ORF">CUNI_LOCUS14500</name>
</gene>
<keyword evidence="2" id="KW-1185">Reference proteome</keyword>
<dbReference type="InterPro" id="IPR012674">
    <property type="entry name" value="Calycin"/>
</dbReference>
<dbReference type="AlphaFoldDB" id="A0A8S3ZNT5"/>
<name>A0A8S3ZNT5_9EUPU</name>
<dbReference type="EMBL" id="CAJHNH020003282">
    <property type="protein sequence ID" value="CAG5128942.1"/>
    <property type="molecule type" value="Genomic_DNA"/>
</dbReference>
<evidence type="ECO:0000313" key="2">
    <source>
        <dbReference type="Proteomes" id="UP000678393"/>
    </source>
</evidence>
<dbReference type="GO" id="GO:0008289">
    <property type="term" value="F:lipid binding"/>
    <property type="evidence" value="ECO:0007669"/>
    <property type="project" value="UniProtKB-KW"/>
</dbReference>
<accession>A0A8S3ZNT5</accession>
<sequence length="206" mass="23871">MIVTRLVSRASKPILCSICTRVVPIRCSVSPRVVPILVAAGRKITTDNHVKLGNVGGKIKAPDPSRCLDIYLGMWVHDPKQALEMQGQIAEHDRRQQEILKELDIKNYIQYTRNNGLWRVEQGFVGAGRTLSYEFILGEMFMMLYPDNNYVKTLVYMDGQRMIWAFYPVETPDEVLRVKSEIEDNKLIWKTEYPDGLRSTRIYFRD</sequence>
<organism evidence="1 2">
    <name type="scientific">Candidula unifasciata</name>
    <dbReference type="NCBI Taxonomy" id="100452"/>
    <lineage>
        <taxon>Eukaryota</taxon>
        <taxon>Metazoa</taxon>
        <taxon>Spiralia</taxon>
        <taxon>Lophotrochozoa</taxon>
        <taxon>Mollusca</taxon>
        <taxon>Gastropoda</taxon>
        <taxon>Heterobranchia</taxon>
        <taxon>Euthyneura</taxon>
        <taxon>Panpulmonata</taxon>
        <taxon>Eupulmonata</taxon>
        <taxon>Stylommatophora</taxon>
        <taxon>Helicina</taxon>
        <taxon>Helicoidea</taxon>
        <taxon>Geomitridae</taxon>
        <taxon>Candidula</taxon>
    </lineage>
</organism>
<dbReference type="Proteomes" id="UP000678393">
    <property type="component" value="Unassembled WGS sequence"/>
</dbReference>
<comment type="caution">
    <text evidence="1">The sequence shown here is derived from an EMBL/GenBank/DDBJ whole genome shotgun (WGS) entry which is preliminary data.</text>
</comment>
<evidence type="ECO:0000313" key="1">
    <source>
        <dbReference type="EMBL" id="CAG5128942.1"/>
    </source>
</evidence>